<evidence type="ECO:0000256" key="5">
    <source>
        <dbReference type="SAM" id="Phobius"/>
    </source>
</evidence>
<comment type="subcellular location">
    <subcellularLocation>
        <location evidence="1">Membrane</location>
        <topology evidence="1">Multi-pass membrane protein</topology>
    </subcellularLocation>
</comment>
<evidence type="ECO:0000256" key="2">
    <source>
        <dbReference type="ARBA" id="ARBA00022692"/>
    </source>
</evidence>
<evidence type="ECO:0000256" key="1">
    <source>
        <dbReference type="ARBA" id="ARBA00004141"/>
    </source>
</evidence>
<feature type="transmembrane region" description="Helical" evidence="5">
    <location>
        <begin position="51"/>
        <end position="73"/>
    </location>
</feature>
<name>A0A7S2PRV5_9STRA</name>
<proteinExistence type="predicted"/>
<dbReference type="InterPro" id="IPR003689">
    <property type="entry name" value="ZIP"/>
</dbReference>
<evidence type="ECO:0000256" key="3">
    <source>
        <dbReference type="ARBA" id="ARBA00022989"/>
    </source>
</evidence>
<feature type="transmembrane region" description="Helical" evidence="5">
    <location>
        <begin position="79"/>
        <end position="103"/>
    </location>
</feature>
<reference evidence="6" key="1">
    <citation type="submission" date="2021-01" db="EMBL/GenBank/DDBJ databases">
        <authorList>
            <person name="Corre E."/>
            <person name="Pelletier E."/>
            <person name="Niang G."/>
            <person name="Scheremetjew M."/>
            <person name="Finn R."/>
            <person name="Kale V."/>
            <person name="Holt S."/>
            <person name="Cochrane G."/>
            <person name="Meng A."/>
            <person name="Brown T."/>
            <person name="Cohen L."/>
        </authorList>
    </citation>
    <scope>NUCLEOTIDE SEQUENCE</scope>
    <source>
        <strain evidence="6">B650</strain>
    </source>
</reference>
<dbReference type="PANTHER" id="PTHR11040">
    <property type="entry name" value="ZINC/IRON TRANSPORTER"/>
    <property type="match status" value="1"/>
</dbReference>
<feature type="transmembrane region" description="Helical" evidence="5">
    <location>
        <begin position="12"/>
        <end position="30"/>
    </location>
</feature>
<feature type="transmembrane region" description="Helical" evidence="5">
    <location>
        <begin position="173"/>
        <end position="192"/>
    </location>
</feature>
<evidence type="ECO:0000256" key="4">
    <source>
        <dbReference type="ARBA" id="ARBA00023136"/>
    </source>
</evidence>
<gene>
    <name evidence="6" type="ORF">LDAN0321_LOCUS20769</name>
</gene>
<keyword evidence="3 5" id="KW-1133">Transmembrane helix</keyword>
<evidence type="ECO:0000313" key="6">
    <source>
        <dbReference type="EMBL" id="CAD9613397.1"/>
    </source>
</evidence>
<dbReference type="GO" id="GO:0005385">
    <property type="term" value="F:zinc ion transmembrane transporter activity"/>
    <property type="evidence" value="ECO:0007669"/>
    <property type="project" value="TreeGrafter"/>
</dbReference>
<feature type="transmembrane region" description="Helical" evidence="5">
    <location>
        <begin position="140"/>
        <end position="161"/>
    </location>
</feature>
<organism evidence="6">
    <name type="scientific">Leptocylindrus danicus</name>
    <dbReference type="NCBI Taxonomy" id="163516"/>
    <lineage>
        <taxon>Eukaryota</taxon>
        <taxon>Sar</taxon>
        <taxon>Stramenopiles</taxon>
        <taxon>Ochrophyta</taxon>
        <taxon>Bacillariophyta</taxon>
        <taxon>Coscinodiscophyceae</taxon>
        <taxon>Chaetocerotophycidae</taxon>
        <taxon>Leptocylindrales</taxon>
        <taxon>Leptocylindraceae</taxon>
        <taxon>Leptocylindrus</taxon>
    </lineage>
</organism>
<sequence>MDISDVSCVRRTCLGILLGVMFLLGTKSFLDQHEDLKVGGLSGADARKVMLIIFVMTLHSFSEGVGIGVSFGGDNGDKLGMFISASLAVHNIPEGLAVAIVLLPRRVSKLTASMWCIATSLPQPLMAVPAFMFVNTFVPILPIGLGFAGGAMAFVAVFELLVEAYEDTESVPITGSLTVAAFAGMMYLQNMLHGDL</sequence>
<dbReference type="PANTHER" id="PTHR11040:SF70">
    <property type="entry name" value="OS05G0316100 PROTEIN"/>
    <property type="match status" value="1"/>
</dbReference>
<dbReference type="AlphaFoldDB" id="A0A7S2PRV5"/>
<dbReference type="EMBL" id="HBGY01033171">
    <property type="protein sequence ID" value="CAD9613397.1"/>
    <property type="molecule type" value="Transcribed_RNA"/>
</dbReference>
<keyword evidence="4 5" id="KW-0472">Membrane</keyword>
<dbReference type="Pfam" id="PF02535">
    <property type="entry name" value="Zip"/>
    <property type="match status" value="1"/>
</dbReference>
<keyword evidence="2 5" id="KW-0812">Transmembrane</keyword>
<dbReference type="GO" id="GO:0016020">
    <property type="term" value="C:membrane"/>
    <property type="evidence" value="ECO:0007669"/>
    <property type="project" value="UniProtKB-SubCell"/>
</dbReference>
<accession>A0A7S2PRV5</accession>
<protein>
    <submittedName>
        <fullName evidence="6">Uncharacterized protein</fullName>
    </submittedName>
</protein>